<dbReference type="OrthoDB" id="31113at2759"/>
<evidence type="ECO:0000256" key="1">
    <source>
        <dbReference type="ARBA" id="ARBA00001946"/>
    </source>
</evidence>
<dbReference type="GO" id="GO:0006281">
    <property type="term" value="P:DNA repair"/>
    <property type="evidence" value="ECO:0007669"/>
    <property type="project" value="UniProtKB-ARBA"/>
</dbReference>
<dbReference type="Gene3D" id="1.10.150.20">
    <property type="entry name" value="5' to 3' exonuclease, C-terminal subdomain"/>
    <property type="match status" value="1"/>
</dbReference>
<evidence type="ECO:0000259" key="9">
    <source>
        <dbReference type="SMART" id="SM00485"/>
    </source>
</evidence>
<dbReference type="GO" id="GO:0005634">
    <property type="term" value="C:nucleus"/>
    <property type="evidence" value="ECO:0007669"/>
    <property type="project" value="TreeGrafter"/>
</dbReference>
<dbReference type="GO" id="GO:0005737">
    <property type="term" value="C:cytoplasm"/>
    <property type="evidence" value="ECO:0007669"/>
    <property type="project" value="TreeGrafter"/>
</dbReference>
<evidence type="ECO:0000256" key="6">
    <source>
        <dbReference type="ARBA" id="ARBA00022842"/>
    </source>
</evidence>
<keyword evidence="3" id="KW-0479">Metal-binding</keyword>
<dbReference type="GO" id="GO:0046872">
    <property type="term" value="F:metal ion binding"/>
    <property type="evidence" value="ECO:0007669"/>
    <property type="project" value="UniProtKB-KW"/>
</dbReference>
<evidence type="ECO:0000313" key="13">
    <source>
        <dbReference type="Proteomes" id="UP000814176"/>
    </source>
</evidence>
<dbReference type="SMART" id="SM00279">
    <property type="entry name" value="HhH2"/>
    <property type="match status" value="1"/>
</dbReference>
<dbReference type="InterPro" id="IPR006086">
    <property type="entry name" value="XPG-I_dom"/>
</dbReference>
<dbReference type="GeneID" id="72007413"/>
<dbReference type="SUPFAM" id="SSF88723">
    <property type="entry name" value="PIN domain-like"/>
    <property type="match status" value="1"/>
</dbReference>
<evidence type="ECO:0000256" key="7">
    <source>
        <dbReference type="SAM" id="MobiDB-lite"/>
    </source>
</evidence>
<dbReference type="InterPro" id="IPR006085">
    <property type="entry name" value="XPG_DNA_repair_N"/>
</dbReference>
<dbReference type="SMART" id="SM00485">
    <property type="entry name" value="XPGN"/>
    <property type="match status" value="1"/>
</dbReference>
<dbReference type="InterPro" id="IPR006084">
    <property type="entry name" value="XPG/Rad2"/>
</dbReference>
<gene>
    <name evidence="10" type="ORF">C8Q71DRAFT_848540</name>
    <name evidence="11" type="ORF">EVJ58_g2545</name>
</gene>
<evidence type="ECO:0000256" key="2">
    <source>
        <dbReference type="ARBA" id="ARBA00022722"/>
    </source>
</evidence>
<feature type="region of interest" description="Disordered" evidence="7">
    <location>
        <begin position="216"/>
        <end position="317"/>
    </location>
</feature>
<dbReference type="GO" id="GO:0008409">
    <property type="term" value="F:5'-3' exonuclease activity"/>
    <property type="evidence" value="ECO:0007669"/>
    <property type="project" value="TreeGrafter"/>
</dbReference>
<keyword evidence="13" id="KW-1185">Reference proteome</keyword>
<evidence type="ECO:0000313" key="10">
    <source>
        <dbReference type="EMBL" id="KAH9836345.1"/>
    </source>
</evidence>
<evidence type="ECO:0000313" key="12">
    <source>
        <dbReference type="Proteomes" id="UP000298390"/>
    </source>
</evidence>
<dbReference type="GO" id="GO:0003677">
    <property type="term" value="F:DNA binding"/>
    <property type="evidence" value="ECO:0007669"/>
    <property type="project" value="InterPro"/>
</dbReference>
<dbReference type="RefSeq" id="XP_047778630.1">
    <property type="nucleotide sequence ID" value="XM_047926681.1"/>
</dbReference>
<feature type="compositionally biased region" description="Acidic residues" evidence="7">
    <location>
        <begin position="224"/>
        <end position="250"/>
    </location>
</feature>
<keyword evidence="4" id="KW-0255">Endonuclease</keyword>
<comment type="caution">
    <text evidence="11">The sequence shown here is derived from an EMBL/GenBank/DDBJ whole genome shotgun (WGS) entry which is preliminary data.</text>
</comment>
<dbReference type="Proteomes" id="UP000814176">
    <property type="component" value="Unassembled WGS sequence"/>
</dbReference>
<comment type="cofactor">
    <cofactor evidence="1">
        <name>Mg(2+)</name>
        <dbReference type="ChEBI" id="CHEBI:18420"/>
    </cofactor>
</comment>
<dbReference type="Gene3D" id="3.40.50.1010">
    <property type="entry name" value="5'-nuclease"/>
    <property type="match status" value="2"/>
</dbReference>
<dbReference type="EMBL" id="SEKV01000095">
    <property type="protein sequence ID" value="TFY64570.1"/>
    <property type="molecule type" value="Genomic_DNA"/>
</dbReference>
<feature type="domain" description="XPG-I" evidence="8">
    <location>
        <begin position="465"/>
        <end position="535"/>
    </location>
</feature>
<feature type="domain" description="XPG N-terminal" evidence="9">
    <location>
        <begin position="1"/>
        <end position="100"/>
    </location>
</feature>
<evidence type="ECO:0000313" key="11">
    <source>
        <dbReference type="EMBL" id="TFY64570.1"/>
    </source>
</evidence>
<dbReference type="Pfam" id="PF00867">
    <property type="entry name" value="XPG_I"/>
    <property type="match status" value="1"/>
</dbReference>
<keyword evidence="2" id="KW-0540">Nuclease</keyword>
<reference evidence="11 12" key="1">
    <citation type="submission" date="2019-01" db="EMBL/GenBank/DDBJ databases">
        <title>Genome sequencing of the rare red list fungi Fomitopsis rosea.</title>
        <authorList>
            <person name="Buettner E."/>
            <person name="Kellner H."/>
        </authorList>
    </citation>
    <scope>NUCLEOTIDE SEQUENCE [LARGE SCALE GENOMIC DNA]</scope>
    <source>
        <strain evidence="11 12">DSM 105464</strain>
    </source>
</reference>
<organism evidence="11 12">
    <name type="scientific">Rhodofomes roseus</name>
    <dbReference type="NCBI Taxonomy" id="34475"/>
    <lineage>
        <taxon>Eukaryota</taxon>
        <taxon>Fungi</taxon>
        <taxon>Dikarya</taxon>
        <taxon>Basidiomycota</taxon>
        <taxon>Agaricomycotina</taxon>
        <taxon>Agaricomycetes</taxon>
        <taxon>Polyporales</taxon>
        <taxon>Rhodofomes</taxon>
    </lineage>
</organism>
<dbReference type="AlphaFoldDB" id="A0A4Y9YS15"/>
<evidence type="ECO:0000259" key="8">
    <source>
        <dbReference type="SMART" id="SM00484"/>
    </source>
</evidence>
<dbReference type="PRINTS" id="PR00853">
    <property type="entry name" value="XPGRADSUPER"/>
</dbReference>
<evidence type="ECO:0000256" key="5">
    <source>
        <dbReference type="ARBA" id="ARBA00022801"/>
    </source>
</evidence>
<dbReference type="GO" id="GO:0017108">
    <property type="term" value="F:5'-flap endonuclease activity"/>
    <property type="evidence" value="ECO:0007669"/>
    <property type="project" value="TreeGrafter"/>
</dbReference>
<sequence>MGVLGLTPFIQKTCPEAIRTLHNRLRDLSGRTVVIDGTLITQRLHFAPMPHRHRHVLGWYRIMKELIDCNVRAICVFDGKERSLAKELEMERRRHIRRMTAARGALELERLERLRKLAGLLRMLRTLGSPAQEQVAAILQELTSQPNAQPPPVPSWLPAVEPWRTVNEPELPKHIIRNFITPYETFGQLDNSDISELLKLEPTAALVSQHVSSADTDANVVDDTGLEDDVDETDIEEDHDVDETDIEEDHENVHDALPVEPDREGPSEDVSEDPGVTLTDDDAGMREISAQLSESLSLGTEAPRETNIPDETQDAADEGHQEAAPKAFRFEANYSMPLPDPKEIPSALASLYYQYRQSLPKLAALPATAPATSAVETVSEQEKAALKEEAQTEHAMSKRQHELTMEEGVFWDHLSDAQPSQLGADTVEHELAGLAERSNIISQSYERRTHPPTAETYVESKEILRAMGVPCIESTGPFEAEALASSLVLHGYADYVASEDTDVLVYEAPLIRNIANRSGPLLVISGTDVRATLQLDRAGFIDFALLLGTDFSQRIKNVGPARALRFIRAHGSIERMLECEPRYPPRVDLTTYLSQVSLARAVFQTLPPTPDADLLQPREYDEEEVMRVLGNYGLHREAMQEFDHTSALSGNFFSDDPSAT</sequence>
<dbReference type="EMBL" id="JADCUA010000011">
    <property type="protein sequence ID" value="KAH9836345.1"/>
    <property type="molecule type" value="Genomic_DNA"/>
</dbReference>
<reference evidence="10 13" key="2">
    <citation type="journal article" date="2021" name="Environ. Microbiol.">
        <title>Gene family expansions and transcriptome signatures uncover fungal adaptations to wood decay.</title>
        <authorList>
            <person name="Hage H."/>
            <person name="Miyauchi S."/>
            <person name="Viragh M."/>
            <person name="Drula E."/>
            <person name="Min B."/>
            <person name="Chaduli D."/>
            <person name="Navarro D."/>
            <person name="Favel A."/>
            <person name="Norest M."/>
            <person name="Lesage-Meessen L."/>
            <person name="Balint B."/>
            <person name="Merenyi Z."/>
            <person name="de Eugenio L."/>
            <person name="Morin E."/>
            <person name="Martinez A.T."/>
            <person name="Baldrian P."/>
            <person name="Stursova M."/>
            <person name="Martinez M.J."/>
            <person name="Novotny C."/>
            <person name="Magnuson J.K."/>
            <person name="Spatafora J.W."/>
            <person name="Maurice S."/>
            <person name="Pangilinan J."/>
            <person name="Andreopoulos W."/>
            <person name="LaButti K."/>
            <person name="Hundley H."/>
            <person name="Na H."/>
            <person name="Kuo A."/>
            <person name="Barry K."/>
            <person name="Lipzen A."/>
            <person name="Henrissat B."/>
            <person name="Riley R."/>
            <person name="Ahrendt S."/>
            <person name="Nagy L.G."/>
            <person name="Grigoriev I.V."/>
            <person name="Martin F."/>
            <person name="Rosso M.N."/>
        </authorList>
    </citation>
    <scope>NUCLEOTIDE SEQUENCE [LARGE SCALE GENOMIC DNA]</scope>
    <source>
        <strain evidence="10 13">CIRM-BRFM 1785</strain>
    </source>
</reference>
<dbReference type="PANTHER" id="PTHR11081">
    <property type="entry name" value="FLAP ENDONUCLEASE FAMILY MEMBER"/>
    <property type="match status" value="1"/>
</dbReference>
<dbReference type="InterPro" id="IPR036279">
    <property type="entry name" value="5-3_exonuclease_C_sf"/>
</dbReference>
<evidence type="ECO:0000256" key="3">
    <source>
        <dbReference type="ARBA" id="ARBA00022723"/>
    </source>
</evidence>
<name>A0A4Y9YS15_9APHY</name>
<dbReference type="PANTHER" id="PTHR11081:SF9">
    <property type="entry name" value="FLAP ENDONUCLEASE 1"/>
    <property type="match status" value="1"/>
</dbReference>
<dbReference type="InterPro" id="IPR008918">
    <property type="entry name" value="HhH2"/>
</dbReference>
<keyword evidence="5" id="KW-0378">Hydrolase</keyword>
<evidence type="ECO:0000256" key="4">
    <source>
        <dbReference type="ARBA" id="ARBA00022759"/>
    </source>
</evidence>
<proteinExistence type="predicted"/>
<dbReference type="Pfam" id="PF00752">
    <property type="entry name" value="XPG_N"/>
    <property type="match status" value="1"/>
</dbReference>
<accession>A0A4Y9YS15</accession>
<dbReference type="STRING" id="34475.A0A4Y9YS15"/>
<dbReference type="SMART" id="SM00484">
    <property type="entry name" value="XPGI"/>
    <property type="match status" value="1"/>
</dbReference>
<dbReference type="SUPFAM" id="SSF47807">
    <property type="entry name" value="5' to 3' exonuclease, C-terminal subdomain"/>
    <property type="match status" value="1"/>
</dbReference>
<dbReference type="Proteomes" id="UP000298390">
    <property type="component" value="Unassembled WGS sequence"/>
</dbReference>
<keyword evidence="6" id="KW-0460">Magnesium</keyword>
<protein>
    <submittedName>
        <fullName evidence="10">PIN domain-like protein</fullName>
    </submittedName>
</protein>
<dbReference type="InterPro" id="IPR029060">
    <property type="entry name" value="PIN-like_dom_sf"/>
</dbReference>